<evidence type="ECO:0000256" key="1">
    <source>
        <dbReference type="ARBA" id="ARBA00006484"/>
    </source>
</evidence>
<protein>
    <submittedName>
        <fullName evidence="6">SDR family oxidoreductase</fullName>
    </submittedName>
</protein>
<dbReference type="GeneID" id="44131008"/>
<evidence type="ECO:0000313" key="8">
    <source>
        <dbReference type="Proteomes" id="UP000286681"/>
    </source>
</evidence>
<evidence type="ECO:0000313" key="7">
    <source>
        <dbReference type="Proteomes" id="UP000185161"/>
    </source>
</evidence>
<dbReference type="PANTHER" id="PTHR43618">
    <property type="entry name" value="7-ALPHA-HYDROXYSTEROID DEHYDROGENASE"/>
    <property type="match status" value="1"/>
</dbReference>
<dbReference type="OrthoDB" id="286404at2"/>
<evidence type="ECO:0000256" key="3">
    <source>
        <dbReference type="ARBA" id="ARBA00023002"/>
    </source>
</evidence>
<dbReference type="SMART" id="SM00822">
    <property type="entry name" value="PKS_KR"/>
    <property type="match status" value="1"/>
</dbReference>
<evidence type="ECO:0000313" key="6">
    <source>
        <dbReference type="EMBL" id="RSV00733.1"/>
    </source>
</evidence>
<keyword evidence="7" id="KW-1185">Reference proteome</keyword>
<feature type="domain" description="Ketoreductase" evidence="4">
    <location>
        <begin position="14"/>
        <end position="195"/>
    </location>
</feature>
<dbReference type="InterPro" id="IPR052178">
    <property type="entry name" value="Sec_Metab_Biosynth_SDR"/>
</dbReference>
<dbReference type="InterPro" id="IPR002347">
    <property type="entry name" value="SDR_fam"/>
</dbReference>
<evidence type="ECO:0000259" key="4">
    <source>
        <dbReference type="SMART" id="SM00822"/>
    </source>
</evidence>
<dbReference type="Proteomes" id="UP000286681">
    <property type="component" value="Unassembled WGS sequence"/>
</dbReference>
<proteinExistence type="inferred from homology"/>
<dbReference type="RefSeq" id="WP_075150282.1">
    <property type="nucleotide sequence ID" value="NZ_CP018820.1"/>
</dbReference>
<organism evidence="5 7">
    <name type="scientific">Sphingomonas koreensis</name>
    <dbReference type="NCBI Taxonomy" id="93064"/>
    <lineage>
        <taxon>Bacteria</taxon>
        <taxon>Pseudomonadati</taxon>
        <taxon>Pseudomonadota</taxon>
        <taxon>Alphaproteobacteria</taxon>
        <taxon>Sphingomonadales</taxon>
        <taxon>Sphingomonadaceae</taxon>
        <taxon>Sphingomonas</taxon>
    </lineage>
</organism>
<dbReference type="EMBL" id="CP018820">
    <property type="protein sequence ID" value="APR51089.1"/>
    <property type="molecule type" value="Genomic_DNA"/>
</dbReference>
<dbReference type="PRINTS" id="PR00080">
    <property type="entry name" value="SDRFAMILY"/>
</dbReference>
<reference evidence="5" key="1">
    <citation type="submission" date="2016-12" db="EMBL/GenBank/DDBJ databases">
        <title>Whole genome sequencing of Sphingomonas koreensis.</title>
        <authorList>
            <person name="Conlan S."/>
            <person name="Thomas P.J."/>
            <person name="Mullikin J."/>
            <person name="Palmore T.N."/>
            <person name="Frank K.M."/>
            <person name="Segre J.A."/>
        </authorList>
    </citation>
    <scope>NUCLEOTIDE SEQUENCE</scope>
    <source>
        <strain evidence="5">ABOJV</strain>
    </source>
</reference>
<gene>
    <name evidence="5" type="ORF">BRX40_00365</name>
    <name evidence="6" type="ORF">CA257_16805</name>
</gene>
<dbReference type="InterPro" id="IPR036291">
    <property type="entry name" value="NAD(P)-bd_dom_sf"/>
</dbReference>
<comment type="similarity">
    <text evidence="1">Belongs to the short-chain dehydrogenases/reductases (SDR) family.</text>
</comment>
<reference evidence="6 8" key="3">
    <citation type="submission" date="2018-07" db="EMBL/GenBank/DDBJ databases">
        <title>Genomic and Epidemiologic Investigation of an Indolent Hospital Outbreak.</title>
        <authorList>
            <person name="Johnson R.C."/>
            <person name="Deming C."/>
            <person name="Conlan S."/>
            <person name="Zellmer C.J."/>
            <person name="Michelin A.V."/>
            <person name="Lee-Lin S."/>
            <person name="Thomas P.J."/>
            <person name="Park M."/>
            <person name="Weingarten R.A."/>
            <person name="Less J."/>
            <person name="Dekker J.P."/>
            <person name="Frank K.M."/>
            <person name="Musser K.A."/>
            <person name="Mcquiston J.R."/>
            <person name="Henderson D.K."/>
            <person name="Lau A.F."/>
            <person name="Palmore T.N."/>
            <person name="Segre J.A."/>
        </authorList>
    </citation>
    <scope>NUCLEOTIDE SEQUENCE [LARGE SCALE GENOMIC DNA]</scope>
    <source>
        <strain evidence="6 8">SK-NIH.Env10_0317</strain>
    </source>
</reference>
<dbReference type="InterPro" id="IPR057326">
    <property type="entry name" value="KR_dom"/>
</dbReference>
<dbReference type="PRINTS" id="PR00081">
    <property type="entry name" value="GDHRDH"/>
</dbReference>
<evidence type="ECO:0000256" key="2">
    <source>
        <dbReference type="ARBA" id="ARBA00022857"/>
    </source>
</evidence>
<sequence>MDLSIGSLFTVTGKTAIVTGGSSGVGRMIASALAANGARTCIVGRKRAALEAVAGEIGCDFIVADLSLPDAIARLAGEIAARETAIDILVNNAGTTWGAPFPAFPLEGFDKVFALNVRTPFLLTQALLPLLEAGASTKDFSRVINISSVGARMIGEDGGSVAYGPSKAAVEQMTRVMARQLGGHRITVNAIAPGWFPSRMNAPLGDQAAEDWISRTPAGRLGTVRDMGGLALFLCSPAGAYVSGQVIDIDGGRSL</sequence>
<dbReference type="GO" id="GO:0016491">
    <property type="term" value="F:oxidoreductase activity"/>
    <property type="evidence" value="ECO:0007669"/>
    <property type="project" value="UniProtKB-KW"/>
</dbReference>
<dbReference type="Proteomes" id="UP000185161">
    <property type="component" value="Chromosome"/>
</dbReference>
<dbReference type="STRING" id="93064.BRX40_00365"/>
<dbReference type="AlphaFoldDB" id="A0A1L6J599"/>
<accession>A0A1L6J599</accession>
<dbReference type="KEGG" id="skr:BRX40_00365"/>
<keyword evidence="3" id="KW-0560">Oxidoreductase</keyword>
<dbReference type="Pfam" id="PF13561">
    <property type="entry name" value="adh_short_C2"/>
    <property type="match status" value="1"/>
</dbReference>
<reference evidence="7" key="2">
    <citation type="submission" date="2016-12" db="EMBL/GenBank/DDBJ databases">
        <title>Whole genome sequencing of Sphingomonas sp. ABOJV.</title>
        <authorList>
            <person name="Conlan S."/>
            <person name="Thomas P.J."/>
            <person name="Mullikin J."/>
            <person name="Palmore T.N."/>
            <person name="Frank K.M."/>
            <person name="Segre J.A."/>
        </authorList>
    </citation>
    <scope>NUCLEOTIDE SEQUENCE [LARGE SCALE GENOMIC DNA]</scope>
    <source>
        <strain evidence="7">ABOJV</strain>
    </source>
</reference>
<dbReference type="PANTHER" id="PTHR43618:SF8">
    <property type="entry name" value="7ALPHA-HYDROXYSTEROID DEHYDROGENASE"/>
    <property type="match status" value="1"/>
</dbReference>
<evidence type="ECO:0000313" key="5">
    <source>
        <dbReference type="EMBL" id="APR51089.1"/>
    </source>
</evidence>
<dbReference type="SUPFAM" id="SSF51735">
    <property type="entry name" value="NAD(P)-binding Rossmann-fold domains"/>
    <property type="match status" value="1"/>
</dbReference>
<dbReference type="EMBL" id="QQWO01000015">
    <property type="protein sequence ID" value="RSV00733.1"/>
    <property type="molecule type" value="Genomic_DNA"/>
</dbReference>
<keyword evidence="2" id="KW-0521">NADP</keyword>
<dbReference type="FunFam" id="3.40.50.720:FF:000084">
    <property type="entry name" value="Short-chain dehydrogenase reductase"/>
    <property type="match status" value="1"/>
</dbReference>
<dbReference type="Gene3D" id="3.40.50.720">
    <property type="entry name" value="NAD(P)-binding Rossmann-like Domain"/>
    <property type="match status" value="1"/>
</dbReference>
<name>A0A1L6J599_9SPHN</name>